<dbReference type="Pfam" id="PF07727">
    <property type="entry name" value="RVT_2"/>
    <property type="match status" value="1"/>
</dbReference>
<evidence type="ECO:0000313" key="3">
    <source>
        <dbReference type="Proteomes" id="UP000619265"/>
    </source>
</evidence>
<protein>
    <recommendedName>
        <fullName evidence="1">Reverse transcriptase Ty1/copia-type domain-containing protein</fullName>
    </recommendedName>
</protein>
<gene>
    <name evidence="2" type="ORF">F2P56_014786</name>
</gene>
<organism evidence="2 3">
    <name type="scientific">Juglans regia</name>
    <name type="common">English walnut</name>
    <dbReference type="NCBI Taxonomy" id="51240"/>
    <lineage>
        <taxon>Eukaryota</taxon>
        <taxon>Viridiplantae</taxon>
        <taxon>Streptophyta</taxon>
        <taxon>Embryophyta</taxon>
        <taxon>Tracheophyta</taxon>
        <taxon>Spermatophyta</taxon>
        <taxon>Magnoliopsida</taxon>
        <taxon>eudicotyledons</taxon>
        <taxon>Gunneridae</taxon>
        <taxon>Pentapetalae</taxon>
        <taxon>rosids</taxon>
        <taxon>fabids</taxon>
        <taxon>Fagales</taxon>
        <taxon>Juglandaceae</taxon>
        <taxon>Juglans</taxon>
    </lineage>
</organism>
<dbReference type="InterPro" id="IPR043502">
    <property type="entry name" value="DNA/RNA_pol_sf"/>
</dbReference>
<sequence length="363" mass="41042">MHHSDGSIERRKARLVAKGYSQLEGLDYLETFSPVIKPTSIRLVLSIVVSSSWRIQQLDVQNAFLHDTLDEQVFMSQPLGFVHPQFLNYVCKLNRALYGLKQAPRAWYVCLSSWLLELSFSVSKSDASLFIYRHQSVTIYFLVYADDVILTGSDLSVLAQLEEILQSDFPLKNLGDLHYFLGLECHRNPTGLVLSQRKYILDKKTNMSNCKSVRSPMSPSTKLSAFDSTSMDDPSLYRSIVGSLQYLLFTRPDLAFSVNRVCQFMHALCLSHWQAVKRILRYLKHTMDYGLAITSSPTPVLAAFSDANWAGCPDDRKSTGGYCVFDGKNLVCWSSKKQSTIARSSTEAEYKALAHATCELLWL</sequence>
<evidence type="ECO:0000313" key="2">
    <source>
        <dbReference type="EMBL" id="KAF5464732.1"/>
    </source>
</evidence>
<dbReference type="EMBL" id="LIHL02000007">
    <property type="protein sequence ID" value="KAF5464732.1"/>
    <property type="molecule type" value="Genomic_DNA"/>
</dbReference>
<dbReference type="AlphaFoldDB" id="A0A833XDW5"/>
<reference evidence="2" key="1">
    <citation type="submission" date="2015-10" db="EMBL/GenBank/DDBJ databases">
        <authorList>
            <person name="Martinez-Garcia P.J."/>
            <person name="Crepeau M.W."/>
            <person name="Puiu D."/>
            <person name="Gonzalez-Ibeas D."/>
            <person name="Whalen J."/>
            <person name="Stevens K."/>
            <person name="Paul R."/>
            <person name="Butterfield T."/>
            <person name="Britton M."/>
            <person name="Reagan R."/>
            <person name="Chakraborty S."/>
            <person name="Walawage S.L."/>
            <person name="Vasquez-Gross H.A."/>
            <person name="Cardeno C."/>
            <person name="Famula R."/>
            <person name="Pratt K."/>
            <person name="Kuruganti S."/>
            <person name="Aradhya M.K."/>
            <person name="Leslie C.A."/>
            <person name="Dandekar A.M."/>
            <person name="Salzberg S.L."/>
            <person name="Wegrzyn J.L."/>
            <person name="Langley C.H."/>
            <person name="Neale D.B."/>
        </authorList>
    </citation>
    <scope>NUCLEOTIDE SEQUENCE</scope>
    <source>
        <tissue evidence="2">Leaves</tissue>
    </source>
</reference>
<feature type="domain" description="Reverse transcriptase Ty1/copia-type" evidence="1">
    <location>
        <begin position="9"/>
        <end position="218"/>
    </location>
</feature>
<comment type="caution">
    <text evidence="2">The sequence shown here is derived from an EMBL/GenBank/DDBJ whole genome shotgun (WGS) entry which is preliminary data.</text>
</comment>
<dbReference type="Gramene" id="Jr07_11270_p1">
    <property type="protein sequence ID" value="cds.Jr07_11270_p1"/>
    <property type="gene ID" value="Jr07_11270"/>
</dbReference>
<dbReference type="SUPFAM" id="SSF56672">
    <property type="entry name" value="DNA/RNA polymerases"/>
    <property type="match status" value="1"/>
</dbReference>
<reference evidence="2" key="2">
    <citation type="submission" date="2020-03" db="EMBL/GenBank/DDBJ databases">
        <title>Walnut 2.0.</title>
        <authorList>
            <person name="Marrano A."/>
            <person name="Britton M."/>
            <person name="Zimin A.V."/>
            <person name="Zaini P.A."/>
            <person name="Workman R."/>
            <person name="Puiu D."/>
            <person name="Bianco L."/>
            <person name="Allen B.J."/>
            <person name="Troggio M."/>
            <person name="Leslie C.A."/>
            <person name="Timp W."/>
            <person name="Dendekar A."/>
            <person name="Salzberg S.L."/>
            <person name="Neale D.B."/>
        </authorList>
    </citation>
    <scope>NUCLEOTIDE SEQUENCE</scope>
    <source>
        <tissue evidence="2">Leaves</tissue>
    </source>
</reference>
<dbReference type="PANTHER" id="PTHR11439">
    <property type="entry name" value="GAG-POL-RELATED RETROTRANSPOSON"/>
    <property type="match status" value="1"/>
</dbReference>
<dbReference type="PANTHER" id="PTHR11439:SF467">
    <property type="entry name" value="INTEGRASE CATALYTIC DOMAIN-CONTAINING PROTEIN"/>
    <property type="match status" value="1"/>
</dbReference>
<name>A0A833XDW5_JUGRE</name>
<accession>A0A833XDW5</accession>
<dbReference type="CDD" id="cd09272">
    <property type="entry name" value="RNase_HI_RT_Ty1"/>
    <property type="match status" value="1"/>
</dbReference>
<dbReference type="Proteomes" id="UP000619265">
    <property type="component" value="Unassembled WGS sequence"/>
</dbReference>
<evidence type="ECO:0000259" key="1">
    <source>
        <dbReference type="Pfam" id="PF07727"/>
    </source>
</evidence>
<dbReference type="InterPro" id="IPR013103">
    <property type="entry name" value="RVT_2"/>
</dbReference>
<proteinExistence type="predicted"/>